<accession>A0A286ADF5</accession>
<dbReference type="AlphaFoldDB" id="A0A286ADF5"/>
<sequence>MKNLNLEGFGVQEMDAKEMREVDGGGLLDVVIGFLVDRAWEHRHDIIGTHKAISAAYKKHPEAFLK</sequence>
<name>A0A286ADF5_9SPHI</name>
<proteinExistence type="predicted"/>
<organism evidence="1 2">
    <name type="scientific">Pedobacter xixiisoli</name>
    <dbReference type="NCBI Taxonomy" id="1476464"/>
    <lineage>
        <taxon>Bacteria</taxon>
        <taxon>Pseudomonadati</taxon>
        <taxon>Bacteroidota</taxon>
        <taxon>Sphingobacteriia</taxon>
        <taxon>Sphingobacteriales</taxon>
        <taxon>Sphingobacteriaceae</taxon>
        <taxon>Pedobacter</taxon>
    </lineage>
</organism>
<evidence type="ECO:0000313" key="2">
    <source>
        <dbReference type="Proteomes" id="UP000219281"/>
    </source>
</evidence>
<reference evidence="2" key="1">
    <citation type="submission" date="2017-09" db="EMBL/GenBank/DDBJ databases">
        <authorList>
            <person name="Varghese N."/>
            <person name="Submissions S."/>
        </authorList>
    </citation>
    <scope>NUCLEOTIDE SEQUENCE [LARGE SCALE GENOMIC DNA]</scope>
    <source>
        <strain evidence="2">CGMCC 1.12803</strain>
    </source>
</reference>
<evidence type="ECO:0000313" key="1">
    <source>
        <dbReference type="EMBL" id="SOD19877.1"/>
    </source>
</evidence>
<gene>
    <name evidence="1" type="ORF">SAMN06297358_3584</name>
</gene>
<dbReference type="Proteomes" id="UP000219281">
    <property type="component" value="Unassembled WGS sequence"/>
</dbReference>
<keyword evidence="2" id="KW-1185">Reference proteome</keyword>
<dbReference type="RefSeq" id="WP_097133376.1">
    <property type="nucleotide sequence ID" value="NZ_OCMT01000004.1"/>
</dbReference>
<dbReference type="EMBL" id="OCMT01000004">
    <property type="protein sequence ID" value="SOD19877.1"/>
    <property type="molecule type" value="Genomic_DNA"/>
</dbReference>
<protein>
    <submittedName>
        <fullName evidence="1">Uncharacterized protein</fullName>
    </submittedName>
</protein>